<dbReference type="EC" id="2.1.1.-" evidence="4"/>
<dbReference type="RefSeq" id="WP_202661886.1">
    <property type="nucleotide sequence ID" value="NZ_JAESVP010000007.1"/>
</dbReference>
<dbReference type="GO" id="GO:0003677">
    <property type="term" value="F:DNA binding"/>
    <property type="evidence" value="ECO:0007669"/>
    <property type="project" value="InterPro"/>
</dbReference>
<dbReference type="EMBL" id="JAESVP010000007">
    <property type="protein sequence ID" value="MBL4929352.1"/>
    <property type="molecule type" value="Genomic_DNA"/>
</dbReference>
<gene>
    <name evidence="6" type="ORF">JI744_14690</name>
</gene>
<evidence type="ECO:0000256" key="3">
    <source>
        <dbReference type="ARBA" id="ARBA00047942"/>
    </source>
</evidence>
<keyword evidence="1" id="KW-0489">Methyltransferase</keyword>
<dbReference type="AlphaFoldDB" id="A0A8J7MRU7"/>
<comment type="similarity">
    <text evidence="4">Belongs to the N(4)/N(6)-methyltransferase family.</text>
</comment>
<dbReference type="PRINTS" id="PR00508">
    <property type="entry name" value="S21N4MTFRASE"/>
</dbReference>
<proteinExistence type="inferred from homology"/>
<keyword evidence="2" id="KW-0808">Transferase</keyword>
<dbReference type="InterPro" id="IPR029063">
    <property type="entry name" value="SAM-dependent_MTases_sf"/>
</dbReference>
<feature type="domain" description="DNA methylase N-4/N-6" evidence="5">
    <location>
        <begin position="29"/>
        <end position="307"/>
    </location>
</feature>
<evidence type="ECO:0000256" key="4">
    <source>
        <dbReference type="RuleBase" id="RU362026"/>
    </source>
</evidence>
<evidence type="ECO:0000313" key="7">
    <source>
        <dbReference type="Proteomes" id="UP000619033"/>
    </source>
</evidence>
<keyword evidence="7" id="KW-1185">Reference proteome</keyword>
<name>A0A8J7MRU7_9RHOB</name>
<dbReference type="Proteomes" id="UP000619033">
    <property type="component" value="Unassembled WGS sequence"/>
</dbReference>
<dbReference type="SUPFAM" id="SSF53335">
    <property type="entry name" value="S-adenosyl-L-methionine-dependent methyltransferases"/>
    <property type="match status" value="1"/>
</dbReference>
<sequence>MGPDFQGQNWALYNADCVEILAGLPDESIDLAVFSSPFSSLYIYSDSERDMGNSNSHEEFLHHHAFMAAELFRVMKPGGIICDHLKDTVFYQNSSETGESGIYPFSDEAARNYRNAGFALRARVTVWRDPVREMQKSKNDRLLYKNIRENSRVSAMGMPEYVIVMRKGSHGVKFGAPVRHVAEGDYSGAVAIAREVLPENASDTAVEDVAAEKIFPLDQWQQWASPVWMDTNAMDVLNARFKGNGDEKHLCPMPLDLIKRCLTMWSNPGDVVLDPFNGIGSTGFQAVKMRRRYIGIELKPEYAATAAKFLAEAEASQATLFQELSA</sequence>
<dbReference type="InterPro" id="IPR002941">
    <property type="entry name" value="DNA_methylase_N4/N6"/>
</dbReference>
<organism evidence="6 7">
    <name type="scientific">Fuscibacter oryzae</name>
    <dbReference type="NCBI Taxonomy" id="2803939"/>
    <lineage>
        <taxon>Bacteria</taxon>
        <taxon>Pseudomonadati</taxon>
        <taxon>Pseudomonadota</taxon>
        <taxon>Alphaproteobacteria</taxon>
        <taxon>Rhodobacterales</taxon>
        <taxon>Paracoccaceae</taxon>
        <taxon>Fuscibacter</taxon>
    </lineage>
</organism>
<dbReference type="InterPro" id="IPR001091">
    <property type="entry name" value="RM_Methyltransferase"/>
</dbReference>
<evidence type="ECO:0000313" key="6">
    <source>
        <dbReference type="EMBL" id="MBL4929352.1"/>
    </source>
</evidence>
<protein>
    <recommendedName>
        <fullName evidence="4">Methyltransferase</fullName>
        <ecNumber evidence="4">2.1.1.-</ecNumber>
    </recommendedName>
</protein>
<dbReference type="GO" id="GO:0008170">
    <property type="term" value="F:N-methyltransferase activity"/>
    <property type="evidence" value="ECO:0007669"/>
    <property type="project" value="InterPro"/>
</dbReference>
<evidence type="ECO:0000259" key="5">
    <source>
        <dbReference type="Pfam" id="PF01555"/>
    </source>
</evidence>
<comment type="caution">
    <text evidence="6">The sequence shown here is derived from an EMBL/GenBank/DDBJ whole genome shotgun (WGS) entry which is preliminary data.</text>
</comment>
<comment type="catalytic activity">
    <reaction evidence="3">
        <text>a 2'-deoxyadenosine in DNA + S-adenosyl-L-methionine = an N(6)-methyl-2'-deoxyadenosine in DNA + S-adenosyl-L-homocysteine + H(+)</text>
        <dbReference type="Rhea" id="RHEA:15197"/>
        <dbReference type="Rhea" id="RHEA-COMP:12418"/>
        <dbReference type="Rhea" id="RHEA-COMP:12419"/>
        <dbReference type="ChEBI" id="CHEBI:15378"/>
        <dbReference type="ChEBI" id="CHEBI:57856"/>
        <dbReference type="ChEBI" id="CHEBI:59789"/>
        <dbReference type="ChEBI" id="CHEBI:90615"/>
        <dbReference type="ChEBI" id="CHEBI:90616"/>
        <dbReference type="EC" id="2.1.1.72"/>
    </reaction>
</comment>
<dbReference type="GO" id="GO:0032259">
    <property type="term" value="P:methylation"/>
    <property type="evidence" value="ECO:0007669"/>
    <property type="project" value="UniProtKB-KW"/>
</dbReference>
<dbReference type="GO" id="GO:0009007">
    <property type="term" value="F:site-specific DNA-methyltransferase (adenine-specific) activity"/>
    <property type="evidence" value="ECO:0007669"/>
    <property type="project" value="UniProtKB-EC"/>
</dbReference>
<reference evidence="6" key="1">
    <citation type="submission" date="2021-01" db="EMBL/GenBank/DDBJ databases">
        <title>Genome seq and assembly of Tabrizicola sp. KVB23.</title>
        <authorList>
            <person name="Chhetri G."/>
        </authorList>
    </citation>
    <scope>NUCLEOTIDE SEQUENCE</scope>
    <source>
        <strain evidence="6">KVB23</strain>
    </source>
</reference>
<evidence type="ECO:0000256" key="2">
    <source>
        <dbReference type="ARBA" id="ARBA00022679"/>
    </source>
</evidence>
<evidence type="ECO:0000256" key="1">
    <source>
        <dbReference type="ARBA" id="ARBA00022603"/>
    </source>
</evidence>
<dbReference type="Gene3D" id="3.40.50.150">
    <property type="entry name" value="Vaccinia Virus protein VP39"/>
    <property type="match status" value="1"/>
</dbReference>
<accession>A0A8J7MRU7</accession>
<dbReference type="Pfam" id="PF01555">
    <property type="entry name" value="N6_N4_Mtase"/>
    <property type="match status" value="1"/>
</dbReference>